<keyword evidence="2" id="KW-1185">Reference proteome</keyword>
<evidence type="ECO:0000313" key="1">
    <source>
        <dbReference type="EMBL" id="KAI8423365.1"/>
    </source>
</evidence>
<comment type="caution">
    <text evidence="1">The sequence shown here is derived from an EMBL/GenBank/DDBJ whole genome shotgun (WGS) entry which is preliminary data.</text>
</comment>
<evidence type="ECO:0000313" key="2">
    <source>
        <dbReference type="Proteomes" id="UP001064048"/>
    </source>
</evidence>
<name>A0ACC0JGU8_CHOFU</name>
<accession>A0ACC0JGU8</accession>
<dbReference type="Proteomes" id="UP001064048">
    <property type="component" value="Chromosome 25"/>
</dbReference>
<gene>
    <name evidence="1" type="ORF">MSG28_014366</name>
</gene>
<reference evidence="1 2" key="1">
    <citation type="journal article" date="2022" name="Genome Biol. Evol.">
        <title>The Spruce Budworm Genome: Reconstructing the Evolutionary History of Antifreeze Proteins.</title>
        <authorList>
            <person name="Beliveau C."/>
            <person name="Gagne P."/>
            <person name="Picq S."/>
            <person name="Vernygora O."/>
            <person name="Keeling C.I."/>
            <person name="Pinkney K."/>
            <person name="Doucet D."/>
            <person name="Wen F."/>
            <person name="Johnston J.S."/>
            <person name="Maaroufi H."/>
            <person name="Boyle B."/>
            <person name="Laroche J."/>
            <person name="Dewar K."/>
            <person name="Juretic N."/>
            <person name="Blackburn G."/>
            <person name="Nisole A."/>
            <person name="Brunet B."/>
            <person name="Brandao M."/>
            <person name="Lumley L."/>
            <person name="Duan J."/>
            <person name="Quan G."/>
            <person name="Lucarotti C.J."/>
            <person name="Roe A.D."/>
            <person name="Sperling F.A.H."/>
            <person name="Levesque R.C."/>
            <person name="Cusson M."/>
        </authorList>
    </citation>
    <scope>NUCLEOTIDE SEQUENCE [LARGE SCALE GENOMIC DNA]</scope>
    <source>
        <strain evidence="1">Glfc:IPQL:Cfum</strain>
    </source>
</reference>
<protein>
    <submittedName>
        <fullName evidence="1">Uncharacterized protein</fullName>
    </submittedName>
</protein>
<sequence length="81" mass="8472">MSIYEIDYVNRAYGSSFGEGWSPRSGGKRAASGDSAKAAAAMSAAGEEPGAEPEGAQCGALDASTNTPPHTPQRRRRWRSA</sequence>
<proteinExistence type="predicted"/>
<dbReference type="EMBL" id="CM046125">
    <property type="protein sequence ID" value="KAI8423365.1"/>
    <property type="molecule type" value="Genomic_DNA"/>
</dbReference>
<organism evidence="1 2">
    <name type="scientific">Choristoneura fumiferana</name>
    <name type="common">Spruce budworm moth</name>
    <name type="synonym">Archips fumiferana</name>
    <dbReference type="NCBI Taxonomy" id="7141"/>
    <lineage>
        <taxon>Eukaryota</taxon>
        <taxon>Metazoa</taxon>
        <taxon>Ecdysozoa</taxon>
        <taxon>Arthropoda</taxon>
        <taxon>Hexapoda</taxon>
        <taxon>Insecta</taxon>
        <taxon>Pterygota</taxon>
        <taxon>Neoptera</taxon>
        <taxon>Endopterygota</taxon>
        <taxon>Lepidoptera</taxon>
        <taxon>Glossata</taxon>
        <taxon>Ditrysia</taxon>
        <taxon>Tortricoidea</taxon>
        <taxon>Tortricidae</taxon>
        <taxon>Tortricinae</taxon>
        <taxon>Choristoneura</taxon>
    </lineage>
</organism>